<dbReference type="PANTHER" id="PTHR46517:SF1">
    <property type="entry name" value="FRUCTOSE-2,6-BISPHOSPHATASE TIGAR"/>
    <property type="match status" value="1"/>
</dbReference>
<dbReference type="PANTHER" id="PTHR46517">
    <property type="entry name" value="FRUCTOSE-2,6-BISPHOSPHATASE TIGAR"/>
    <property type="match status" value="1"/>
</dbReference>
<dbReference type="InterPro" id="IPR013078">
    <property type="entry name" value="His_Pase_superF_clade-1"/>
</dbReference>
<dbReference type="GO" id="GO:0005829">
    <property type="term" value="C:cytosol"/>
    <property type="evidence" value="ECO:0007669"/>
    <property type="project" value="TreeGrafter"/>
</dbReference>
<dbReference type="SUPFAM" id="SSF53254">
    <property type="entry name" value="Phosphoglycerate mutase-like"/>
    <property type="match status" value="1"/>
</dbReference>
<sequence length="221" mass="24972">MSDFRLDDTRCLEVVVVRHGLTSWNRERRYQGQRDIPLLLPEALPDLDRLREALADSVFDAVHASDLTRCRQTLAHIRDGSAWAAHPETPRFDRRLRELDFGDYEGRTWEALKDDPDYRAWVDSRGMRATPGGESAHDLWARLSAWLDEVLAEARMHGHRRVLAVSHGGAIRELSRRLEGADFWAGVVGQAQGRRFVFTHGEEGWQCSCSSAVPAPASATS</sequence>
<name>A0A1I7AME5_9GAMM</name>
<dbReference type="SMART" id="SM00855">
    <property type="entry name" value="PGAM"/>
    <property type="match status" value="1"/>
</dbReference>
<dbReference type="InterPro" id="IPR051695">
    <property type="entry name" value="Phosphoglycerate_Mutase"/>
</dbReference>
<dbReference type="Gene3D" id="3.40.50.1240">
    <property type="entry name" value="Phosphoglycerate mutase-like"/>
    <property type="match status" value="1"/>
</dbReference>
<feature type="binding site" evidence="3">
    <location>
        <begin position="18"/>
        <end position="25"/>
    </location>
    <ligand>
        <name>substrate</name>
    </ligand>
</feature>
<protein>
    <submittedName>
        <fullName evidence="4">Alpha-ribazole phosphatase</fullName>
    </submittedName>
</protein>
<dbReference type="GO" id="GO:0045820">
    <property type="term" value="P:negative regulation of glycolytic process"/>
    <property type="evidence" value="ECO:0007669"/>
    <property type="project" value="TreeGrafter"/>
</dbReference>
<dbReference type="GO" id="GO:0004331">
    <property type="term" value="F:fructose-2,6-bisphosphate 2-phosphatase activity"/>
    <property type="evidence" value="ECO:0007669"/>
    <property type="project" value="TreeGrafter"/>
</dbReference>
<dbReference type="Pfam" id="PF00300">
    <property type="entry name" value="His_Phos_1"/>
    <property type="match status" value="1"/>
</dbReference>
<dbReference type="Proteomes" id="UP000199594">
    <property type="component" value="Unassembled WGS sequence"/>
</dbReference>
<dbReference type="CDD" id="cd07067">
    <property type="entry name" value="HP_PGM_like"/>
    <property type="match status" value="1"/>
</dbReference>
<evidence type="ECO:0000313" key="4">
    <source>
        <dbReference type="EMBL" id="SFT76046.1"/>
    </source>
</evidence>
<dbReference type="OrthoDB" id="9781415at2"/>
<evidence type="ECO:0000256" key="1">
    <source>
        <dbReference type="ARBA" id="ARBA00022801"/>
    </source>
</evidence>
<feature type="binding site" evidence="3">
    <location>
        <position position="69"/>
    </location>
    <ligand>
        <name>substrate</name>
    </ligand>
</feature>
<reference evidence="4 5" key="1">
    <citation type="submission" date="2016-10" db="EMBL/GenBank/DDBJ databases">
        <authorList>
            <person name="de Groot N.N."/>
        </authorList>
    </citation>
    <scope>NUCLEOTIDE SEQUENCE [LARGE SCALE GENOMIC DNA]</scope>
    <source>
        <strain evidence="4 5">CGMCC 1.6493</strain>
    </source>
</reference>
<accession>A0A1I7AME5</accession>
<evidence type="ECO:0000256" key="2">
    <source>
        <dbReference type="PIRSR" id="PIRSR613078-1"/>
    </source>
</evidence>
<gene>
    <name evidence="4" type="ORF">SAMN04487956_11876</name>
</gene>
<feature type="active site" description="Tele-phosphohistidine intermediate" evidence="2">
    <location>
        <position position="19"/>
    </location>
</feature>
<evidence type="ECO:0000256" key="3">
    <source>
        <dbReference type="PIRSR" id="PIRSR613078-2"/>
    </source>
</evidence>
<feature type="active site" description="Proton donor/acceptor" evidence="2">
    <location>
        <position position="98"/>
    </location>
</feature>
<dbReference type="RefSeq" id="WP_089849663.1">
    <property type="nucleotide sequence ID" value="NZ_FPAQ01000018.1"/>
</dbReference>
<organism evidence="4 5">
    <name type="scientific">Halomonas saccharevitans</name>
    <dbReference type="NCBI Taxonomy" id="416872"/>
    <lineage>
        <taxon>Bacteria</taxon>
        <taxon>Pseudomonadati</taxon>
        <taxon>Pseudomonadota</taxon>
        <taxon>Gammaproteobacteria</taxon>
        <taxon>Oceanospirillales</taxon>
        <taxon>Halomonadaceae</taxon>
        <taxon>Halomonas</taxon>
    </lineage>
</organism>
<dbReference type="InterPro" id="IPR029033">
    <property type="entry name" value="His_PPase_superfam"/>
</dbReference>
<dbReference type="EMBL" id="FPAQ01000018">
    <property type="protein sequence ID" value="SFT76046.1"/>
    <property type="molecule type" value="Genomic_DNA"/>
</dbReference>
<dbReference type="GO" id="GO:0043456">
    <property type="term" value="P:regulation of pentose-phosphate shunt"/>
    <property type="evidence" value="ECO:0007669"/>
    <property type="project" value="TreeGrafter"/>
</dbReference>
<keyword evidence="1" id="KW-0378">Hydrolase</keyword>
<evidence type="ECO:0000313" key="5">
    <source>
        <dbReference type="Proteomes" id="UP000199594"/>
    </source>
</evidence>
<dbReference type="AlphaFoldDB" id="A0A1I7AME5"/>
<proteinExistence type="predicted"/>